<dbReference type="AlphaFoldDB" id="A0ABD3FQ12"/>
<gene>
    <name evidence="1" type="ORF">V7S43_006624</name>
</gene>
<accession>A0ABD3FQ12</accession>
<protein>
    <recommendedName>
        <fullName evidence="3">HAT C-terminal dimerisation domain-containing protein</fullName>
    </recommendedName>
</protein>
<dbReference type="EMBL" id="JBIMZQ010000011">
    <property type="protein sequence ID" value="KAL3668541.1"/>
    <property type="molecule type" value="Genomic_DNA"/>
</dbReference>
<dbReference type="PANTHER" id="PTHR37067:SF3">
    <property type="entry name" value="PX DOMAIN-CONTAINING PROTEIN"/>
    <property type="match status" value="1"/>
</dbReference>
<reference evidence="1 2" key="1">
    <citation type="submission" date="2024-09" db="EMBL/GenBank/DDBJ databases">
        <title>Genome sequencing and assembly of Phytophthora oleae, isolate VK10A, causative agent of rot of olive drupes.</title>
        <authorList>
            <person name="Conti Taguali S."/>
            <person name="Riolo M."/>
            <person name="La Spada F."/>
            <person name="Cacciola S.O."/>
            <person name="Dionisio G."/>
        </authorList>
    </citation>
    <scope>NUCLEOTIDE SEQUENCE [LARGE SCALE GENOMIC DNA]</scope>
    <source>
        <strain evidence="1 2">VK10A</strain>
    </source>
</reference>
<organism evidence="1 2">
    <name type="scientific">Phytophthora oleae</name>
    <dbReference type="NCBI Taxonomy" id="2107226"/>
    <lineage>
        <taxon>Eukaryota</taxon>
        <taxon>Sar</taxon>
        <taxon>Stramenopiles</taxon>
        <taxon>Oomycota</taxon>
        <taxon>Peronosporomycetes</taxon>
        <taxon>Peronosporales</taxon>
        <taxon>Peronosporaceae</taxon>
        <taxon>Phytophthora</taxon>
    </lineage>
</organism>
<name>A0ABD3FQ12_9STRA</name>
<evidence type="ECO:0000313" key="1">
    <source>
        <dbReference type="EMBL" id="KAL3668541.1"/>
    </source>
</evidence>
<comment type="caution">
    <text evidence="1">The sequence shown here is derived from an EMBL/GenBank/DDBJ whole genome shotgun (WGS) entry which is preliminary data.</text>
</comment>
<dbReference type="PANTHER" id="PTHR37067">
    <property type="entry name" value="PX DOMAIN-CONTAINING PROTEIN"/>
    <property type="match status" value="1"/>
</dbReference>
<proteinExistence type="predicted"/>
<dbReference type="Proteomes" id="UP001632037">
    <property type="component" value="Unassembled WGS sequence"/>
</dbReference>
<sequence>MATKAFVEHHALSYGLEVVGRDVDSGAATSVVCLFCRHFGREERPGRKRKSTGTIRHFRDPFHTYNYLDHITTQHPTQWEKYNQSSDEIKCQFFPIDETRSTLDKKKIEGEMNVMEAATAAKQLPVEKRRWFFISKRIADLVVPLATITDFRGWKPPGFKAFELMELSRAQAEGFGGQTSGEYYQIAIFTRLELDVTVASLATEMNPLQVSMHLKALANHTTAAGGAAPLFPLLEEAEVRELARLTVGTNMQSIGQLLSRSWGFGLVLREETGVSRVEFLDVRVVVYVQDKLRDLHVLALPLSGQHNSLTLAQTIEDVLTTIFPPWRTRVLGFTQNGRVDTSEPETQSTSTSSSARTTEICTLLETSIKTSSTPNCVLHIMWGSCRPLARLLSSFYDSLFGGKFVRSLDTLTAYVRQSPELLQEMGPPPMLKTADESLVASVDFTVDDSYLAMGLHTQWISDKRVRLRKYLEQHSPLVVGAAAPVDNAWWVAFFVVHWVATGANETFEKLRSPRISRSQPKQMITEMLTELVAAFNIQRGRQTEGEEKRCHSNQSKFSILKSNVDDFLYDQGLFVISVASRLDPDALDPVLQNLSICVVNLAEALDNLSNSLPVDEAALLPPSLPQELARLSGTEFTTLLQQYGEQLRGFYSDEELDTIKQEHQALRRSATRETELKAALAQCRAESPFAEAWGLTQGKFPLLQAFAGGLASAYACRETGSKKSVVGLSVGDSEGNAGLRLAAMDFGLETTLHTRQFAALRMISDHQDHKG</sequence>
<evidence type="ECO:0000313" key="2">
    <source>
        <dbReference type="Proteomes" id="UP001632037"/>
    </source>
</evidence>
<evidence type="ECO:0008006" key="3">
    <source>
        <dbReference type="Google" id="ProtNLM"/>
    </source>
</evidence>
<keyword evidence="2" id="KW-1185">Reference proteome</keyword>